<protein>
    <recommendedName>
        <fullName evidence="3">DUF3293 domain-containing protein</fullName>
    </recommendedName>
</protein>
<sequence>MAQSKISPDLIAAYRTAEYRVTVGAGFDSGAIILRIDEYSEPLSRLFTVLGDRCAAFITACNPFSMRQSHEENLAVCAHLRDGLERLTQIGRIFEGESHDPSGVWPVEKSFLVLGLDLETSQALGREFGQNAIVWIDSDAIPRLVWLQ</sequence>
<name>A0ABY0TEK0_9PROT</name>
<evidence type="ECO:0000313" key="1">
    <source>
        <dbReference type="EMBL" id="SDQ71087.1"/>
    </source>
</evidence>
<keyword evidence="2" id="KW-1185">Reference proteome</keyword>
<dbReference type="Proteomes" id="UP000183471">
    <property type="component" value="Unassembled WGS sequence"/>
</dbReference>
<dbReference type="EMBL" id="FNKY01000001">
    <property type="protein sequence ID" value="SDQ71087.1"/>
    <property type="molecule type" value="Genomic_DNA"/>
</dbReference>
<evidence type="ECO:0008006" key="3">
    <source>
        <dbReference type="Google" id="ProtNLM"/>
    </source>
</evidence>
<proteinExistence type="predicted"/>
<comment type="caution">
    <text evidence="1">The sequence shown here is derived from an EMBL/GenBank/DDBJ whole genome shotgun (WGS) entry which is preliminary data.</text>
</comment>
<dbReference type="RefSeq" id="WP_074632136.1">
    <property type="nucleotide sequence ID" value="NZ_FNKY01000001.1"/>
</dbReference>
<gene>
    <name evidence="1" type="ORF">SAMN05216402_1967</name>
</gene>
<accession>A0ABY0TEK0</accession>
<dbReference type="Pfam" id="PF11697">
    <property type="entry name" value="DUF3293"/>
    <property type="match status" value="1"/>
</dbReference>
<evidence type="ECO:0000313" key="2">
    <source>
        <dbReference type="Proteomes" id="UP000183471"/>
    </source>
</evidence>
<dbReference type="InterPro" id="IPR021710">
    <property type="entry name" value="DUF3293"/>
</dbReference>
<organism evidence="1 2">
    <name type="scientific">Nitrosospira multiformis</name>
    <dbReference type="NCBI Taxonomy" id="1231"/>
    <lineage>
        <taxon>Bacteria</taxon>
        <taxon>Pseudomonadati</taxon>
        <taxon>Pseudomonadota</taxon>
        <taxon>Betaproteobacteria</taxon>
        <taxon>Nitrosomonadales</taxon>
        <taxon>Nitrosomonadaceae</taxon>
        <taxon>Nitrosospira</taxon>
    </lineage>
</organism>
<reference evidence="1 2" key="1">
    <citation type="submission" date="2016-10" db="EMBL/GenBank/DDBJ databases">
        <authorList>
            <person name="Varghese N."/>
            <person name="Submissions S."/>
        </authorList>
    </citation>
    <scope>NUCLEOTIDE SEQUENCE [LARGE SCALE GENOMIC DNA]</scope>
    <source>
        <strain evidence="1 2">Nl1</strain>
    </source>
</reference>